<dbReference type="STRING" id="4565.A0A3B6FT67"/>
<dbReference type="Gramene" id="TraesCS3B02G302000.1">
    <property type="protein sequence ID" value="TraesCS3B02G302000.1"/>
    <property type="gene ID" value="TraesCS3B02G302000"/>
</dbReference>
<protein>
    <submittedName>
        <fullName evidence="1">Uncharacterized protein</fullName>
    </submittedName>
</protein>
<dbReference type="Proteomes" id="UP000019116">
    <property type="component" value="Chromosome 3B"/>
</dbReference>
<dbReference type="OrthoDB" id="1705396at2759"/>
<accession>A0A3B6FT67</accession>
<sequence length="149" mass="16276">MPIHSVHPSIDPPESVHIIFLEDHRQWSPGPLVPVRQRCRTRMRCWPRPRPWRSAGAGPGRGAPVHGGAGGVVVGGDVVEDMSWLAETAGCLGREAGVSEKTCRAVDEMGFLAAGADADGIPWSKAMLQWQHTGFHFQPEKNWMNGAHK</sequence>
<dbReference type="PaxDb" id="4565-Traes_3B_30D6CA231.1"/>
<keyword evidence="2" id="KW-1185">Reference proteome</keyword>
<dbReference type="GeneID" id="123065593"/>
<dbReference type="Gramene" id="TraesROB_scaffold_045964_01G000100.1">
    <property type="protein sequence ID" value="TraesROB_scaffold_045964_01G000100.1"/>
    <property type="gene ID" value="TraesROB_scaffold_045964_01G000100"/>
</dbReference>
<name>A0A3B6FT67_WHEAT</name>
<proteinExistence type="predicted"/>
<dbReference type="RefSeq" id="XP_044344778.1">
    <property type="nucleotide sequence ID" value="XM_044488843.1"/>
</dbReference>
<dbReference type="EnsemblPlants" id="TraesCS3B02G302000.1">
    <property type="protein sequence ID" value="TraesCS3B02G302000.1"/>
    <property type="gene ID" value="TraesCS3B02G302000"/>
</dbReference>
<dbReference type="Gramene" id="TraesCS3B03G0778400.1">
    <property type="protein sequence ID" value="TraesCS3B03G0778400.1.CDS"/>
    <property type="gene ID" value="TraesCS3B03G0778400"/>
</dbReference>
<gene>
    <name evidence="1" type="primary">LOC123065593</name>
</gene>
<organism evidence="1">
    <name type="scientific">Triticum aestivum</name>
    <name type="common">Wheat</name>
    <dbReference type="NCBI Taxonomy" id="4565"/>
    <lineage>
        <taxon>Eukaryota</taxon>
        <taxon>Viridiplantae</taxon>
        <taxon>Streptophyta</taxon>
        <taxon>Embryophyta</taxon>
        <taxon>Tracheophyta</taxon>
        <taxon>Spermatophyta</taxon>
        <taxon>Magnoliopsida</taxon>
        <taxon>Liliopsida</taxon>
        <taxon>Poales</taxon>
        <taxon>Poaceae</taxon>
        <taxon>BOP clade</taxon>
        <taxon>Pooideae</taxon>
        <taxon>Triticodae</taxon>
        <taxon>Triticeae</taxon>
        <taxon>Triticinae</taxon>
        <taxon>Triticum</taxon>
    </lineage>
</organism>
<reference evidence="1" key="2">
    <citation type="submission" date="2018-10" db="UniProtKB">
        <authorList>
            <consortium name="EnsemblPlants"/>
        </authorList>
    </citation>
    <scope>IDENTIFICATION</scope>
</reference>
<evidence type="ECO:0000313" key="2">
    <source>
        <dbReference type="Proteomes" id="UP000019116"/>
    </source>
</evidence>
<reference evidence="1" key="1">
    <citation type="submission" date="2018-08" db="EMBL/GenBank/DDBJ databases">
        <authorList>
            <person name="Rossello M."/>
        </authorList>
    </citation>
    <scope>NUCLEOTIDE SEQUENCE [LARGE SCALE GENOMIC DNA]</scope>
    <source>
        <strain evidence="1">cv. Chinese Spring</strain>
    </source>
</reference>
<dbReference type="AlphaFoldDB" id="A0A3B6FT67"/>
<evidence type="ECO:0000313" key="1">
    <source>
        <dbReference type="EnsemblPlants" id="TraesCS3B02G302000.1"/>
    </source>
</evidence>